<proteinExistence type="predicted"/>
<dbReference type="EMBL" id="LRGB01022801">
    <property type="protein sequence ID" value="KZR97053.1"/>
    <property type="molecule type" value="Genomic_DNA"/>
</dbReference>
<evidence type="ECO:0000313" key="1">
    <source>
        <dbReference type="EMBL" id="KZR97053.1"/>
    </source>
</evidence>
<organism evidence="1 2">
    <name type="scientific">Daphnia magna</name>
    <dbReference type="NCBI Taxonomy" id="35525"/>
    <lineage>
        <taxon>Eukaryota</taxon>
        <taxon>Metazoa</taxon>
        <taxon>Ecdysozoa</taxon>
        <taxon>Arthropoda</taxon>
        <taxon>Crustacea</taxon>
        <taxon>Branchiopoda</taxon>
        <taxon>Diplostraca</taxon>
        <taxon>Cladocera</taxon>
        <taxon>Anomopoda</taxon>
        <taxon>Daphniidae</taxon>
        <taxon>Daphnia</taxon>
    </lineage>
</organism>
<dbReference type="Proteomes" id="UP000076858">
    <property type="component" value="Unassembled WGS sequence"/>
</dbReference>
<dbReference type="AlphaFoldDB" id="A0A164ERL4"/>
<accession>A0A164ERL4</accession>
<name>A0A164ERL4_9CRUS</name>
<sequence length="101" mass="11440">MMILCQNRPTSPQKGKLLIFSTHRWLFQNKSVFTFLCRILYVASKGAVFYPEGTLALGDSKWVVIYDVPTKRAEQVIKLVTAWVDNMARTFDKAITAGPSL</sequence>
<reference evidence="1 2" key="1">
    <citation type="submission" date="2016-03" db="EMBL/GenBank/DDBJ databases">
        <title>EvidentialGene: Evidence-directed Construction of Genes on Genomes.</title>
        <authorList>
            <person name="Gilbert D.G."/>
            <person name="Choi J.-H."/>
            <person name="Mockaitis K."/>
            <person name="Colbourne J."/>
            <person name="Pfrender M."/>
        </authorList>
    </citation>
    <scope>NUCLEOTIDE SEQUENCE [LARGE SCALE GENOMIC DNA]</scope>
    <source>
        <strain evidence="1 2">Xinb3</strain>
        <tissue evidence="1">Complete organism</tissue>
    </source>
</reference>
<gene>
    <name evidence="1" type="ORF">APZ42_008285</name>
</gene>
<protein>
    <submittedName>
        <fullName evidence="1">Uncharacterized protein</fullName>
    </submittedName>
</protein>
<comment type="caution">
    <text evidence="1">The sequence shown here is derived from an EMBL/GenBank/DDBJ whole genome shotgun (WGS) entry which is preliminary data.</text>
</comment>
<evidence type="ECO:0000313" key="2">
    <source>
        <dbReference type="Proteomes" id="UP000076858"/>
    </source>
</evidence>
<keyword evidence="2" id="KW-1185">Reference proteome</keyword>